<dbReference type="OrthoDB" id="3245051at2759"/>
<feature type="region of interest" description="Disordered" evidence="1">
    <location>
        <begin position="1"/>
        <end position="67"/>
    </location>
</feature>
<keyword evidence="3" id="KW-1185">Reference proteome</keyword>
<reference evidence="3" key="2">
    <citation type="submission" date="2015-01" db="EMBL/GenBank/DDBJ databases">
        <title>Evolutionary Origins and Diversification of the Mycorrhizal Mutualists.</title>
        <authorList>
            <consortium name="DOE Joint Genome Institute"/>
            <consortium name="Mycorrhizal Genomics Consortium"/>
            <person name="Kohler A."/>
            <person name="Kuo A."/>
            <person name="Nagy L.G."/>
            <person name="Floudas D."/>
            <person name="Copeland A."/>
            <person name="Barry K.W."/>
            <person name="Cichocki N."/>
            <person name="Veneault-Fourrey C."/>
            <person name="LaButti K."/>
            <person name="Lindquist E.A."/>
            <person name="Lipzen A."/>
            <person name="Lundell T."/>
            <person name="Morin E."/>
            <person name="Murat C."/>
            <person name="Riley R."/>
            <person name="Ohm R."/>
            <person name="Sun H."/>
            <person name="Tunlid A."/>
            <person name="Henrissat B."/>
            <person name="Grigoriev I.V."/>
            <person name="Hibbett D.S."/>
            <person name="Martin F."/>
        </authorList>
    </citation>
    <scope>NUCLEOTIDE SEQUENCE [LARGE SCALE GENOMIC DNA]</scope>
    <source>
        <strain evidence="3">ATCC 200175</strain>
    </source>
</reference>
<dbReference type="InterPro" id="IPR041078">
    <property type="entry name" value="Plavaka"/>
</dbReference>
<dbReference type="HOGENOM" id="CLU_006344_4_3_1"/>
<name>A0A0C9SYS5_PAXIN</name>
<proteinExistence type="predicted"/>
<evidence type="ECO:0000256" key="1">
    <source>
        <dbReference type="SAM" id="MobiDB-lite"/>
    </source>
</evidence>
<reference evidence="2 3" key="1">
    <citation type="submission" date="2014-06" db="EMBL/GenBank/DDBJ databases">
        <authorList>
            <consortium name="DOE Joint Genome Institute"/>
            <person name="Kuo A."/>
            <person name="Kohler A."/>
            <person name="Nagy L.G."/>
            <person name="Floudas D."/>
            <person name="Copeland A."/>
            <person name="Barry K.W."/>
            <person name="Cichocki N."/>
            <person name="Veneault-Fourrey C."/>
            <person name="LaButti K."/>
            <person name="Lindquist E.A."/>
            <person name="Lipzen A."/>
            <person name="Lundell T."/>
            <person name="Morin E."/>
            <person name="Murat C."/>
            <person name="Sun H."/>
            <person name="Tunlid A."/>
            <person name="Henrissat B."/>
            <person name="Grigoriev I.V."/>
            <person name="Hibbett D.S."/>
            <person name="Martin F."/>
            <person name="Nordberg H.P."/>
            <person name="Cantor M.N."/>
            <person name="Hua S.X."/>
        </authorList>
    </citation>
    <scope>NUCLEOTIDE SEQUENCE [LARGE SCALE GENOMIC DNA]</scope>
    <source>
        <strain evidence="2 3">ATCC 200175</strain>
    </source>
</reference>
<dbReference type="AlphaFoldDB" id="A0A0C9SYS5"/>
<feature type="non-terminal residue" evidence="2">
    <location>
        <position position="1"/>
    </location>
</feature>
<sequence>GNFFGPYGDQPHFLWGKPEAEGEGEAGAGGNDPDEEDQDGEEQDEELEAEGEQVELEGGWEPPVTDFHADEDVDAVNNLADDEGEALAAADATPQDVRHNAEAPLQKGPYVAHFPIPSAGQPIQVVDDQAGRTWSQYEDYLKEFKTDHVMGNVFAPFTSDLDWKFARWAKLHGPGSTTVSDLLAIDGVPERLGLSYKNSCELNKIIDTNIPVHRPRFCRREIVVADEAFDFYMHDIKECAQALFGDPSFAKDLVFLLERHYADEDQTQRLYHDLHTGRWWWQTQKSLEERTPGATIVPVRLSSDKTQVTLFRNKTAYPIYMTISNIPKEIRRKPSRSAQILVGYLPTTKLEHVTNKSARRRTCANIFHACMRELLSPMKEAGLHGVPMRSGDGVLRRVHMLVACYIGDYPEQLLVMGVKTGECPGCDIPRGKLGSANTTYEFRDLKNILDALALVDGDPLQFTRACTQAGIKPIYRPFWQDLPYCNIYHTITPDVLHQLYQGLIKHLISWIKLAYCEAEIDARCKRLPPNHNICIFMKGMSGLSRVSGTEHDQMCRFLLGIVVDICLPGGASPARLVCAIRGLLDFLYLAQYPFRSTFELPKLHSLRHYVYMIQRFGTTDNYSTQYTERLHTDLAKDAYRATNHKDEYIQMTAWLERKEKIIFHENFIHWRQGFSAAPSSEPVRVPLDMSYVCEYKTAKHPSAKGVTFQILETTYGATYIRAALARFAIKISQPELSARQAEHAAQDINLPRTLLIYHKIRFNPVNTLGHRDDSQTIDAIHAKPGRKDRHGRGVPSRFDTALINLGDGKDTGVQGYRVGQVRAIFSIPPQTQSLIFGRIHPPIPRHLAYIEWFSPFSSSPEPNHGMYKVTCSIVNGERVASIVPVANIRRSVHLIPKFRAVAPRDWTSSNVLERCNTFFVNQFTDRHAYRTIF</sequence>
<dbReference type="Pfam" id="PF18759">
    <property type="entry name" value="Plavaka"/>
    <property type="match status" value="1"/>
</dbReference>
<accession>A0A0C9SYS5</accession>
<evidence type="ECO:0000313" key="3">
    <source>
        <dbReference type="Proteomes" id="UP000053647"/>
    </source>
</evidence>
<dbReference type="EMBL" id="KN819338">
    <property type="protein sequence ID" value="KIJ15199.1"/>
    <property type="molecule type" value="Genomic_DNA"/>
</dbReference>
<protein>
    <submittedName>
        <fullName evidence="2">Uncharacterized protein</fullName>
    </submittedName>
</protein>
<dbReference type="Proteomes" id="UP000053647">
    <property type="component" value="Unassembled WGS sequence"/>
</dbReference>
<gene>
    <name evidence="2" type="ORF">PAXINDRAFT_77646</name>
</gene>
<organism evidence="2 3">
    <name type="scientific">Paxillus involutus ATCC 200175</name>
    <dbReference type="NCBI Taxonomy" id="664439"/>
    <lineage>
        <taxon>Eukaryota</taxon>
        <taxon>Fungi</taxon>
        <taxon>Dikarya</taxon>
        <taxon>Basidiomycota</taxon>
        <taxon>Agaricomycotina</taxon>
        <taxon>Agaricomycetes</taxon>
        <taxon>Agaricomycetidae</taxon>
        <taxon>Boletales</taxon>
        <taxon>Paxilineae</taxon>
        <taxon>Paxillaceae</taxon>
        <taxon>Paxillus</taxon>
    </lineage>
</organism>
<evidence type="ECO:0000313" key="2">
    <source>
        <dbReference type="EMBL" id="KIJ15199.1"/>
    </source>
</evidence>
<feature type="compositionally biased region" description="Acidic residues" evidence="1">
    <location>
        <begin position="32"/>
        <end position="55"/>
    </location>
</feature>